<dbReference type="InterPro" id="IPR050807">
    <property type="entry name" value="TransReg_Diox_bact_type"/>
</dbReference>
<dbReference type="InterPro" id="IPR011990">
    <property type="entry name" value="TPR-like_helical_dom_sf"/>
</dbReference>
<dbReference type="SUPFAM" id="SSF48452">
    <property type="entry name" value="TPR-like"/>
    <property type="match status" value="1"/>
</dbReference>
<dbReference type="Gene3D" id="1.25.40.10">
    <property type="entry name" value="Tetratricopeptide repeat domain"/>
    <property type="match status" value="1"/>
</dbReference>
<dbReference type="RefSeq" id="WP_308787652.1">
    <property type="nucleotide sequence ID" value="NZ_JAUSWB010000006.1"/>
</dbReference>
<dbReference type="SUPFAM" id="SSF47413">
    <property type="entry name" value="lambda repressor-like DNA-binding domains"/>
    <property type="match status" value="1"/>
</dbReference>
<name>A0ABU0GYF4_9BACL</name>
<evidence type="ECO:0000259" key="2">
    <source>
        <dbReference type="PROSITE" id="PS50943"/>
    </source>
</evidence>
<proteinExistence type="predicted"/>
<evidence type="ECO:0000256" key="1">
    <source>
        <dbReference type="ARBA" id="ARBA00023125"/>
    </source>
</evidence>
<dbReference type="PROSITE" id="PS50943">
    <property type="entry name" value="HTH_CROC1"/>
    <property type="match status" value="1"/>
</dbReference>
<dbReference type="Proteomes" id="UP001241988">
    <property type="component" value="Unassembled WGS sequence"/>
</dbReference>
<keyword evidence="1" id="KW-0238">DNA-binding</keyword>
<feature type="domain" description="HTH cro/C1-type" evidence="2">
    <location>
        <begin position="8"/>
        <end position="61"/>
    </location>
</feature>
<dbReference type="SMART" id="SM00530">
    <property type="entry name" value="HTH_XRE"/>
    <property type="match status" value="1"/>
</dbReference>
<comment type="caution">
    <text evidence="3">The sequence shown here is derived from an EMBL/GenBank/DDBJ whole genome shotgun (WGS) entry which is preliminary data.</text>
</comment>
<keyword evidence="4" id="KW-1185">Reference proteome</keyword>
<dbReference type="Pfam" id="PF12844">
    <property type="entry name" value="HTH_19"/>
    <property type="match status" value="1"/>
</dbReference>
<protein>
    <submittedName>
        <fullName evidence="3">Transcriptional regulator with XRE-family HTH domain</fullName>
    </submittedName>
</protein>
<evidence type="ECO:0000313" key="4">
    <source>
        <dbReference type="Proteomes" id="UP001241988"/>
    </source>
</evidence>
<organism evidence="3 4">
    <name type="scientific">Planomicrobium stackebrandtii</name>
    <dbReference type="NCBI Taxonomy" id="253160"/>
    <lineage>
        <taxon>Bacteria</taxon>
        <taxon>Bacillati</taxon>
        <taxon>Bacillota</taxon>
        <taxon>Bacilli</taxon>
        <taxon>Bacillales</taxon>
        <taxon>Caryophanaceae</taxon>
        <taxon>Planomicrobium</taxon>
    </lineage>
</organism>
<gene>
    <name evidence="3" type="ORF">QOZ98_002405</name>
</gene>
<dbReference type="EMBL" id="JAUSWB010000006">
    <property type="protein sequence ID" value="MDQ0429577.1"/>
    <property type="molecule type" value="Genomic_DNA"/>
</dbReference>
<sequence>MATLGERIKDLRKQKGLTLQALAGDQLTKGMLSLIENNKANPSMESLSYIAERLAVDRNELLEDIPTNELRNLLEKIEQLYTQEMISDELIVKYKEIARKIKPYIDKLPFRYESARLLEIYSRCSYHTKQDGWQGPLEKAEEIYENLHMINQSADLHIFRAMMAFTEHRYSEALDMIQASRSVFKERTGILDPLKKLDFDYYESILYSAVGDTDNSKRLMEDAIDFSKKKQLFYRIDALYRLAGFQAVLNGDRASKDHYISKLRLFADFTDSKEIKAIADAIEIHYLNSFVHDYKAADALIEKNLEKHQEDKIFLFALEKGKALYGMGRLEEALGWLKKHTLWEFLHHPYDLSMHYEKDAYMAMIYMKLGNSELAVKHATIAKNLIEPMPDLPYKTFILDVYKQVTA</sequence>
<dbReference type="InterPro" id="IPR010982">
    <property type="entry name" value="Lambda_DNA-bd_dom_sf"/>
</dbReference>
<dbReference type="InterPro" id="IPR001387">
    <property type="entry name" value="Cro/C1-type_HTH"/>
</dbReference>
<evidence type="ECO:0000313" key="3">
    <source>
        <dbReference type="EMBL" id="MDQ0429577.1"/>
    </source>
</evidence>
<dbReference type="CDD" id="cd00093">
    <property type="entry name" value="HTH_XRE"/>
    <property type="match status" value="1"/>
</dbReference>
<dbReference type="PANTHER" id="PTHR46797:SF1">
    <property type="entry name" value="METHYLPHOSPHONATE SYNTHASE"/>
    <property type="match status" value="1"/>
</dbReference>
<accession>A0ABU0GYF4</accession>
<reference evidence="3 4" key="1">
    <citation type="submission" date="2023-07" db="EMBL/GenBank/DDBJ databases">
        <title>Genomic Encyclopedia of Type Strains, Phase IV (KMG-IV): sequencing the most valuable type-strain genomes for metagenomic binning, comparative biology and taxonomic classification.</title>
        <authorList>
            <person name="Goeker M."/>
        </authorList>
    </citation>
    <scope>NUCLEOTIDE SEQUENCE [LARGE SCALE GENOMIC DNA]</scope>
    <source>
        <strain evidence="3 4">DSM 16419</strain>
    </source>
</reference>
<dbReference type="PANTHER" id="PTHR46797">
    <property type="entry name" value="HTH-TYPE TRANSCRIPTIONAL REGULATOR"/>
    <property type="match status" value="1"/>
</dbReference>